<accession>A0A6B2KY52</accession>
<proteinExistence type="predicted"/>
<dbReference type="Gene3D" id="3.40.50.720">
    <property type="entry name" value="NAD(P)-binding Rossmann-like Domain"/>
    <property type="match status" value="1"/>
</dbReference>
<feature type="domain" description="3-beta hydroxysteroid dehydrogenase/isomerase" evidence="3">
    <location>
        <begin position="422"/>
        <end position="673"/>
    </location>
</feature>
<evidence type="ECO:0000256" key="1">
    <source>
        <dbReference type="SAM" id="Coils"/>
    </source>
</evidence>
<feature type="coiled-coil region" evidence="1">
    <location>
        <begin position="11"/>
        <end position="378"/>
    </location>
</feature>
<dbReference type="GO" id="GO:0004029">
    <property type="term" value="F:aldehyde dehydrogenase (NAD+) activity"/>
    <property type="evidence" value="ECO:0007669"/>
    <property type="project" value="TreeGrafter"/>
</dbReference>
<dbReference type="SUPFAM" id="SSF51735">
    <property type="entry name" value="NAD(P)-binding Rossmann-fold domains"/>
    <property type="match status" value="1"/>
</dbReference>
<evidence type="ECO:0000256" key="2">
    <source>
        <dbReference type="SAM" id="MobiDB-lite"/>
    </source>
</evidence>
<evidence type="ECO:0000313" key="4">
    <source>
        <dbReference type="EMBL" id="NDV29679.1"/>
    </source>
</evidence>
<organism evidence="4">
    <name type="scientific">Arcella intermedia</name>
    <dbReference type="NCBI Taxonomy" id="1963864"/>
    <lineage>
        <taxon>Eukaryota</taxon>
        <taxon>Amoebozoa</taxon>
        <taxon>Tubulinea</taxon>
        <taxon>Elardia</taxon>
        <taxon>Arcellinida</taxon>
        <taxon>Sphaerothecina</taxon>
        <taxon>Arcellidae</taxon>
        <taxon>Arcella</taxon>
    </lineage>
</organism>
<reference evidence="4" key="1">
    <citation type="journal article" date="2020" name="J. Eukaryot. Microbiol.">
        <title>De novo Sequencing, Assembly and Annotation of the Transcriptome for the Free-Living Testate Amoeba Arcella intermedia.</title>
        <authorList>
            <person name="Ribeiro G.M."/>
            <person name="Porfirio-Sousa A.L."/>
            <person name="Maurer-Alcala X.X."/>
            <person name="Katz L.A."/>
            <person name="Lahr D.J.G."/>
        </authorList>
    </citation>
    <scope>NUCLEOTIDE SEQUENCE</scope>
</reference>
<dbReference type="InterPro" id="IPR036291">
    <property type="entry name" value="NAD(P)-bd_dom_sf"/>
</dbReference>
<dbReference type="GO" id="GO:0006694">
    <property type="term" value="P:steroid biosynthetic process"/>
    <property type="evidence" value="ECO:0007669"/>
    <property type="project" value="InterPro"/>
</dbReference>
<dbReference type="EMBL" id="GIBP01000710">
    <property type="protein sequence ID" value="NDV29679.1"/>
    <property type="molecule type" value="Transcribed_RNA"/>
</dbReference>
<dbReference type="GO" id="GO:0016616">
    <property type="term" value="F:oxidoreductase activity, acting on the CH-OH group of donors, NAD or NADP as acceptor"/>
    <property type="evidence" value="ECO:0007669"/>
    <property type="project" value="InterPro"/>
</dbReference>
<dbReference type="PANTHER" id="PTHR48079:SF6">
    <property type="entry name" value="NAD(P)-BINDING DOMAIN-CONTAINING PROTEIN-RELATED"/>
    <property type="match status" value="1"/>
</dbReference>
<keyword evidence="1" id="KW-0175">Coiled coil</keyword>
<dbReference type="InterPro" id="IPR002225">
    <property type="entry name" value="3Beta_OHSteriod_DH/Estase"/>
</dbReference>
<name>A0A6B2KY52_9EUKA</name>
<dbReference type="InterPro" id="IPR051783">
    <property type="entry name" value="NAD(P)-dependent_oxidoreduct"/>
</dbReference>
<dbReference type="AlphaFoldDB" id="A0A6B2KY52"/>
<protein>
    <recommendedName>
        <fullName evidence="3">3-beta hydroxysteroid dehydrogenase/isomerase domain-containing protein</fullName>
    </recommendedName>
</protein>
<sequence length="765" mass="88067">MEVEEELHRTRTRLVAELEAIQNSKETLQQQIDVLRVESEKKAKIEEELENLKRTKERLDSEVTGLKVEAERKMAVEQELERMRRMKEGLEKEMSIVEEERRKKKELEEEFQKVKDNRLLLEKEIEKLKNEKARREEIERELQNIKNSKQQLESQIINLKEETDKRKELEQTLQTLHQSNDHYQKEMDLILQNATHMGSEREAKLEQLLNSAKDNSNLLQNEIENLRKESEKKRQVEAELDKVKNACANLTSEVETLHREAEKQRSLREELEKVQAAKEKLMSEMEAFQKEHERRLQLEAELEELKEIKNRFASEVDSLKSQQQQLNNEKQEHTEIPPEVVKETQKTKEENEILSITVKKQKEKISKLKEKNRRLSKNKKALPLLKMSPQKSPQDDLHQRIRPKRFKSACVLGADTNPVAMELIQTLRAVDIRVVAFVRPNHNVHDLHLLGATTARGAIDNLDDLMSAMTDCDVVFHCAFQTTGDTYQHFSVNVNGATTTVQAAKLAKCKKLVVLSTAEVVVGNIPLDVTYAIDESIKLSIERTESLFAKSMLMAEHAILKATKPKSETAQQPPETPEKDSEGEYTLQVAVIRPSWVWGKMDAKLNKILEAVKTGKFTWVNGGTYLYSTCYISNVVEGLLLAAEYARRGIYYVSDPYPISFKEFITKVAATQNVDCSRVPSMSTWYGSAVSWFQKTTGASPYAEISLDAVLTRTFVISDKKARSKLGYKSLVSFEKALDIIRDQFISNLKTPRTESLQQRGWVVM</sequence>
<dbReference type="Pfam" id="PF01073">
    <property type="entry name" value="3Beta_HSD"/>
    <property type="match status" value="1"/>
</dbReference>
<dbReference type="GO" id="GO:0005737">
    <property type="term" value="C:cytoplasm"/>
    <property type="evidence" value="ECO:0007669"/>
    <property type="project" value="TreeGrafter"/>
</dbReference>
<dbReference type="PANTHER" id="PTHR48079">
    <property type="entry name" value="PROTEIN YEEZ"/>
    <property type="match status" value="1"/>
</dbReference>
<feature type="region of interest" description="Disordered" evidence="2">
    <location>
        <begin position="564"/>
        <end position="583"/>
    </location>
</feature>
<evidence type="ECO:0000259" key="3">
    <source>
        <dbReference type="Pfam" id="PF01073"/>
    </source>
</evidence>